<reference evidence="7" key="1">
    <citation type="submission" date="2025-08" db="UniProtKB">
        <authorList>
            <consortium name="RefSeq"/>
        </authorList>
    </citation>
    <scope>IDENTIFICATION</scope>
</reference>
<evidence type="ECO:0000256" key="1">
    <source>
        <dbReference type="ARBA" id="ARBA00004370"/>
    </source>
</evidence>
<feature type="compositionally biased region" description="Low complexity" evidence="3">
    <location>
        <begin position="15"/>
        <end position="27"/>
    </location>
</feature>
<keyword evidence="4" id="KW-0812">Transmembrane</keyword>
<dbReference type="PANTHER" id="PTHR23319:SF4">
    <property type="entry name" value="GRAM DOMAIN CONTAINING 1B, ISOFORM E"/>
    <property type="match status" value="1"/>
</dbReference>
<evidence type="ECO:0000313" key="7">
    <source>
        <dbReference type="RefSeq" id="XP_065672808.1"/>
    </source>
</evidence>
<sequence length="468" mass="53629">MLSFANLNMDKKNESNQNNINNTLTNGKIKDSDKMPSAEFYPLLTSTLPSINNCIFGLTNENKGQNVLDSSIKDKWNKTPKILTFRKNKKKKLQRSRMPTCRKPSTLSNISIGQTDESLTDYREAEKDTFDLDNNDVQCPCSNSHLEKEFANEILDFDVDILYNDLFSQDSDIMKDLFQQKNYKDWKYTQNEESGSKVQILNYTVPLNYSIGPKQSFTECKQVFSQENKCGSLYVVDVKCTSFGVPYADSFNIAIRYCLTRKSGKQCQLQVTGEVIFTKKLFAVVKNMISRTTEDALNDYFKCLLQSLRSKGSISSNKISTCIPRSFSKVNKKNQSLRKSLKQINTSALDKQKSSIPNIDSKKYFGMSFDSFWFILILCSFIGILIFVVNIYTLMRLANLENIILTDRSCFKGTTTFTHQENQNNLLSSETTKFYKVLEKTEGLLQQIKIEIAENRKKLCSYTNNLVT</sequence>
<keyword evidence="2 4" id="KW-0472">Membrane</keyword>
<evidence type="ECO:0000256" key="4">
    <source>
        <dbReference type="SAM" id="Phobius"/>
    </source>
</evidence>
<dbReference type="PANTHER" id="PTHR23319">
    <property type="entry name" value="GRAM DOMAIN CONTAINING 1B, ISOFORM E"/>
    <property type="match status" value="1"/>
</dbReference>
<dbReference type="RefSeq" id="XP_065672808.1">
    <property type="nucleotide sequence ID" value="XM_065816736.1"/>
</dbReference>
<feature type="transmembrane region" description="Helical" evidence="4">
    <location>
        <begin position="372"/>
        <end position="395"/>
    </location>
</feature>
<evidence type="ECO:0000256" key="3">
    <source>
        <dbReference type="SAM" id="MobiDB-lite"/>
    </source>
</evidence>
<dbReference type="InterPro" id="IPR031968">
    <property type="entry name" value="VASt"/>
</dbReference>
<feature type="domain" description="VASt" evidence="5">
    <location>
        <begin position="146"/>
        <end position="316"/>
    </location>
</feature>
<protein>
    <submittedName>
        <fullName evidence="7">Protein Aster-C isoform X6</fullName>
    </submittedName>
</protein>
<comment type="subcellular location">
    <subcellularLocation>
        <location evidence="1">Membrane</location>
    </subcellularLocation>
</comment>
<gene>
    <name evidence="7" type="primary">LOC101236674</name>
</gene>
<proteinExistence type="predicted"/>
<dbReference type="InterPro" id="IPR051482">
    <property type="entry name" value="Cholesterol_transport"/>
</dbReference>
<dbReference type="Pfam" id="PF16016">
    <property type="entry name" value="VASt"/>
    <property type="match status" value="1"/>
</dbReference>
<keyword evidence="6" id="KW-1185">Reference proteome</keyword>
<name>A0ABM4DEH6_HYDVU</name>
<dbReference type="Proteomes" id="UP001652625">
    <property type="component" value="Chromosome 13"/>
</dbReference>
<feature type="region of interest" description="Disordered" evidence="3">
    <location>
        <begin position="1"/>
        <end position="32"/>
    </location>
</feature>
<evidence type="ECO:0000313" key="6">
    <source>
        <dbReference type="Proteomes" id="UP001652625"/>
    </source>
</evidence>
<accession>A0ABM4DEH6</accession>
<evidence type="ECO:0000259" key="5">
    <source>
        <dbReference type="PROSITE" id="PS51778"/>
    </source>
</evidence>
<dbReference type="PROSITE" id="PS51778">
    <property type="entry name" value="VAST"/>
    <property type="match status" value="1"/>
</dbReference>
<dbReference type="GeneID" id="101236674"/>
<keyword evidence="4" id="KW-1133">Transmembrane helix</keyword>
<organism evidence="6 7">
    <name type="scientific">Hydra vulgaris</name>
    <name type="common">Hydra</name>
    <name type="synonym">Hydra attenuata</name>
    <dbReference type="NCBI Taxonomy" id="6087"/>
    <lineage>
        <taxon>Eukaryota</taxon>
        <taxon>Metazoa</taxon>
        <taxon>Cnidaria</taxon>
        <taxon>Hydrozoa</taxon>
        <taxon>Hydroidolina</taxon>
        <taxon>Anthoathecata</taxon>
        <taxon>Aplanulata</taxon>
        <taxon>Hydridae</taxon>
        <taxon>Hydra</taxon>
    </lineage>
</organism>
<evidence type="ECO:0000256" key="2">
    <source>
        <dbReference type="ARBA" id="ARBA00023136"/>
    </source>
</evidence>